<accession>A0ABD2MUN3</accession>
<dbReference type="Pfam" id="PF14923">
    <property type="entry name" value="CCDC142"/>
    <property type="match status" value="1"/>
</dbReference>
<gene>
    <name evidence="2" type="ORF">HHI36_009134</name>
</gene>
<evidence type="ECO:0000313" key="2">
    <source>
        <dbReference type="EMBL" id="KAL3270076.1"/>
    </source>
</evidence>
<dbReference type="Proteomes" id="UP001516400">
    <property type="component" value="Unassembled WGS sequence"/>
</dbReference>
<dbReference type="PANTHER" id="PTHR21436">
    <property type="entry name" value="COILED-COIL DOMAIN-CONTAINING PROTEIN 142"/>
    <property type="match status" value="1"/>
</dbReference>
<keyword evidence="3" id="KW-1185">Reference proteome</keyword>
<dbReference type="PANTHER" id="PTHR21436:SF2">
    <property type="entry name" value="COILED-COIL DOMAIN-CONTAINING PROTEIN 142"/>
    <property type="match status" value="1"/>
</dbReference>
<evidence type="ECO:0000313" key="3">
    <source>
        <dbReference type="Proteomes" id="UP001516400"/>
    </source>
</evidence>
<proteinExistence type="predicted"/>
<evidence type="ECO:0000259" key="1">
    <source>
        <dbReference type="Pfam" id="PF14923"/>
    </source>
</evidence>
<feature type="domain" description="Coiled-coil protein 142 C-terminal" evidence="1">
    <location>
        <begin position="16"/>
        <end position="238"/>
    </location>
</feature>
<dbReference type="EMBL" id="JABFTP020000021">
    <property type="protein sequence ID" value="KAL3270076.1"/>
    <property type="molecule type" value="Genomic_DNA"/>
</dbReference>
<feature type="non-terminal residue" evidence="2">
    <location>
        <position position="241"/>
    </location>
</feature>
<dbReference type="AlphaFoldDB" id="A0ABD2MUN3"/>
<protein>
    <recommendedName>
        <fullName evidence="1">Coiled-coil protein 142 C-terminal domain-containing protein</fullName>
    </recommendedName>
</protein>
<reference evidence="2 3" key="1">
    <citation type="journal article" date="2021" name="BMC Biol.">
        <title>Horizontally acquired antibacterial genes associated with adaptive radiation of ladybird beetles.</title>
        <authorList>
            <person name="Li H.S."/>
            <person name="Tang X.F."/>
            <person name="Huang Y.H."/>
            <person name="Xu Z.Y."/>
            <person name="Chen M.L."/>
            <person name="Du X.Y."/>
            <person name="Qiu B.Y."/>
            <person name="Chen P.T."/>
            <person name="Zhang W."/>
            <person name="Slipinski A."/>
            <person name="Escalona H.E."/>
            <person name="Waterhouse R.M."/>
            <person name="Zwick A."/>
            <person name="Pang H."/>
        </authorList>
    </citation>
    <scope>NUCLEOTIDE SEQUENCE [LARGE SCALE GENOMIC DNA]</scope>
    <source>
        <strain evidence="2">SYSU2018</strain>
    </source>
</reference>
<sequence length="241" mass="27041">MEMKRKTKNYIIFTLAEIPTVISSALTSLGDALGVHVTSTSWDQHFRLGLVASGSTPNLESGKLFGETIEDLVTLCNQCEVTPDWIIGAPLDELPIVEQIPVLHRLDHTIHTTRLWAINESSKYAHSWNVDAFFKIICRDIINCLSHLSLLKLEDHSLTIEKGGLGEHVQVCTLMRAKLVSEVKENIQKLKNTPAKCIECLASIGRVICLAILKMIFPPAFFWKNEEIQPTKSNGYVDQYL</sequence>
<dbReference type="InterPro" id="IPR055350">
    <property type="entry name" value="CCDC142_C"/>
</dbReference>
<organism evidence="2 3">
    <name type="scientific">Cryptolaemus montrouzieri</name>
    <dbReference type="NCBI Taxonomy" id="559131"/>
    <lineage>
        <taxon>Eukaryota</taxon>
        <taxon>Metazoa</taxon>
        <taxon>Ecdysozoa</taxon>
        <taxon>Arthropoda</taxon>
        <taxon>Hexapoda</taxon>
        <taxon>Insecta</taxon>
        <taxon>Pterygota</taxon>
        <taxon>Neoptera</taxon>
        <taxon>Endopterygota</taxon>
        <taxon>Coleoptera</taxon>
        <taxon>Polyphaga</taxon>
        <taxon>Cucujiformia</taxon>
        <taxon>Coccinelloidea</taxon>
        <taxon>Coccinellidae</taxon>
        <taxon>Scymninae</taxon>
        <taxon>Scymnini</taxon>
        <taxon>Cryptolaemus</taxon>
    </lineage>
</organism>
<comment type="caution">
    <text evidence="2">The sequence shown here is derived from an EMBL/GenBank/DDBJ whole genome shotgun (WGS) entry which is preliminary data.</text>
</comment>
<name>A0ABD2MUN3_9CUCU</name>
<dbReference type="InterPro" id="IPR026700">
    <property type="entry name" value="CCDC142"/>
</dbReference>